<feature type="region of interest" description="Disordered" evidence="3">
    <location>
        <begin position="1241"/>
        <end position="1310"/>
    </location>
</feature>
<dbReference type="GO" id="GO:0016251">
    <property type="term" value="F:RNA polymerase II general transcription initiation factor activity"/>
    <property type="evidence" value="ECO:0007669"/>
    <property type="project" value="InterPro"/>
</dbReference>
<name>A0A4U0U8V9_9PEZI</name>
<evidence type="ECO:0000313" key="7">
    <source>
        <dbReference type="Proteomes" id="UP000308549"/>
    </source>
</evidence>
<feature type="domain" description="Transcription initiation factor TFIID subunit 1 histone acetyltransferase" evidence="5">
    <location>
        <begin position="629"/>
        <end position="1094"/>
    </location>
</feature>
<protein>
    <recommendedName>
        <fullName evidence="5">Transcription initiation factor TFIID subunit 1 histone acetyltransferase domain-containing protein</fullName>
    </recommendedName>
</protein>
<dbReference type="Proteomes" id="UP000308549">
    <property type="component" value="Unassembled WGS sequence"/>
</dbReference>
<dbReference type="PANTHER" id="PTHR13900:SF0">
    <property type="entry name" value="TRANSCRIPTION INITIATION FACTOR TFIID SUBUNIT 1"/>
    <property type="match status" value="1"/>
</dbReference>
<gene>
    <name evidence="6" type="ORF">B0A50_01818</name>
</gene>
<organism evidence="6 7">
    <name type="scientific">Salinomyces thailandicus</name>
    <dbReference type="NCBI Taxonomy" id="706561"/>
    <lineage>
        <taxon>Eukaryota</taxon>
        <taxon>Fungi</taxon>
        <taxon>Dikarya</taxon>
        <taxon>Ascomycota</taxon>
        <taxon>Pezizomycotina</taxon>
        <taxon>Dothideomycetes</taxon>
        <taxon>Dothideomycetidae</taxon>
        <taxon>Mycosphaerellales</taxon>
        <taxon>Teratosphaeriaceae</taxon>
        <taxon>Salinomyces</taxon>
    </lineage>
</organism>
<feature type="region of interest" description="Disordered" evidence="3">
    <location>
        <begin position="1346"/>
        <end position="1380"/>
    </location>
</feature>
<feature type="compositionally biased region" description="Acidic residues" evidence="3">
    <location>
        <begin position="190"/>
        <end position="207"/>
    </location>
</feature>
<dbReference type="GO" id="GO:0005669">
    <property type="term" value="C:transcription factor TFIID complex"/>
    <property type="evidence" value="ECO:0007669"/>
    <property type="project" value="InterPro"/>
</dbReference>
<evidence type="ECO:0000256" key="2">
    <source>
        <dbReference type="ARBA" id="ARBA00023242"/>
    </source>
</evidence>
<dbReference type="GO" id="GO:0004402">
    <property type="term" value="F:histone acetyltransferase activity"/>
    <property type="evidence" value="ECO:0007669"/>
    <property type="project" value="InterPro"/>
</dbReference>
<reference evidence="6 7" key="1">
    <citation type="submission" date="2017-03" db="EMBL/GenBank/DDBJ databases">
        <title>Genomes of endolithic fungi from Antarctica.</title>
        <authorList>
            <person name="Coleine C."/>
            <person name="Masonjones S."/>
            <person name="Stajich J.E."/>
        </authorList>
    </citation>
    <scope>NUCLEOTIDE SEQUENCE [LARGE SCALE GENOMIC DNA]</scope>
    <source>
        <strain evidence="6 7">CCFEE 6315</strain>
    </source>
</reference>
<feature type="region of interest" description="Disordered" evidence="3">
    <location>
        <begin position="1393"/>
        <end position="1414"/>
    </location>
</feature>
<feature type="chain" id="PRO_5020956096" description="Transcription initiation factor TFIID subunit 1 histone acetyltransferase domain-containing protein" evidence="4">
    <location>
        <begin position="22"/>
        <end position="1414"/>
    </location>
</feature>
<feature type="compositionally biased region" description="Acidic residues" evidence="3">
    <location>
        <begin position="355"/>
        <end position="367"/>
    </location>
</feature>
<comment type="caution">
    <text evidence="6">The sequence shown here is derived from an EMBL/GenBank/DDBJ whole genome shotgun (WGS) entry which is preliminary data.</text>
</comment>
<evidence type="ECO:0000313" key="6">
    <source>
        <dbReference type="EMBL" id="TKA31740.1"/>
    </source>
</evidence>
<accession>A0A4U0U8V9</accession>
<feature type="compositionally biased region" description="Basic and acidic residues" evidence="3">
    <location>
        <begin position="1393"/>
        <end position="1402"/>
    </location>
</feature>
<dbReference type="GO" id="GO:0051123">
    <property type="term" value="P:RNA polymerase II preinitiation complex assembly"/>
    <property type="evidence" value="ECO:0007669"/>
    <property type="project" value="TreeGrafter"/>
</dbReference>
<keyword evidence="4" id="KW-0732">Signal</keyword>
<evidence type="ECO:0000259" key="5">
    <source>
        <dbReference type="Pfam" id="PF12157"/>
    </source>
</evidence>
<comment type="subcellular location">
    <subcellularLocation>
        <location evidence="1">Nucleus</location>
    </subcellularLocation>
</comment>
<dbReference type="PANTHER" id="PTHR13900">
    <property type="entry name" value="TRANSCRIPTION INITIATION FACTOR TFIID"/>
    <property type="match status" value="1"/>
</dbReference>
<dbReference type="Pfam" id="PF12157">
    <property type="entry name" value="DUF3591"/>
    <property type="match status" value="1"/>
</dbReference>
<feature type="compositionally biased region" description="Basic residues" evidence="3">
    <location>
        <begin position="1366"/>
        <end position="1376"/>
    </location>
</feature>
<feature type="region of interest" description="Disordered" evidence="3">
    <location>
        <begin position="167"/>
        <end position="371"/>
    </location>
</feature>
<feature type="compositionally biased region" description="Polar residues" evidence="3">
    <location>
        <begin position="1288"/>
        <end position="1300"/>
    </location>
</feature>
<sequence length="1414" mass="155201">MRSSTALIPICFLAWAAATQATQYIVNNHCLESKWYWLANSTTTTGPYNLPSGTAFQHPIIGVGNAFTVVSNATTDIWSATPKAALASSIGDDGMLYWDLNNFTGDPMVNSVGGPQSIGIVTVGEGCDVGAQEGHTTETGIMPHATQDENMVDGDETAAIQRYLQDQGPEGGAEGFQDRAIDQTDKADDAIDYEDLDDDDLPDEEEGTGVLPGEDGADGSGVLDDFGRGGEDVNGHGANGLAEAGHQGSDDLFGDGGLNDLFGDRLSSPEQERHQPAPPVQQPQPHPQAPPPRPGGLALPSKTGLALPGFGGTYRSAPGPPSRPQQPQYSPGAESTSPPSFREDGYSPSAASSDESADGDEGEEDEVVLQQRRLFRMAKQRQAGQEVREQDEDVDMDKFYSLFPGYEKGQNPRFVEFFPPRAVQYRGKVPPKPPKPVQPTKLSLELLPDQERTFKSSAPQKSAKDLGYGTNCVFFPEHVAADDESDDGLDMDLDDDGSIAGMRLEDFALICEDWDVASVDMGSVSDEQANDMALDGDYEVEERLRPGKKRKPNNVLDNDVAAHDQDLRRVFRDPERTVAKLARAPQLDLNDPYLLIDEHAAPSSTQRKRIPGGLRHADAATTRDLARRYNISNDEAYDLLKENHQHKIRNTLSTTTVEHALPAHKLQYPFYRASLDPKHKRSFHRPALDLRLRMPKEEFRMQKLRTVKKKERRGKDVKELFATAENLALNDNGSMLLLEYSEEAPVMLSNFGMGNRLINFYRKRNADDNERPKRDAGETQVLMTQDKSPFGNFGHVDQGEIVPTIQNALYRAPVFQHEGKPQDFFVGISTTHGYGSRMYLRNMEGLHTVGQQFPIAEVPGEHSRRVTDAAKKRLRALAYRIYMKALDVNARPKRYLDNAAIMEHLKGHDMPQTRSKMREFMVYKRIPNKDTGVWDVHPGQVVPDADTLRGWVKPEDVCLLDSMQVGVQRLQDLGLAKEGGGKEGVDDEKDVGENANIEIHLAPWRATKNFLSASQGKAMLKLHGEGDPTGRGEGFSFVKTSMKGGFQALGESVEDKIEARKKRENGGHSYNVAKQQRAYDEFIRRIWEKQKKSLSSNLEVEDEEMDDVDVEPDSAYPAFSGRAATPRSSFAGTPAGWGRRGDDETGTQFSRQSGSRMDERVMIVRRVGGRDAYGNPDETIERITNPRVIREYKRRRNEKRLEDIDINAYQVTGKDPELDDLVKEKIQQEVVRIERNAGRREARERLKGRGTGGSYSGNLPGGSPPASTSVAGSPGPSEAGGPGGGVSTDNTPQKTTSTGRGRNKDGTARKCANCGQVGHIKTNRKSVYLFICSACGTQVSVQPGGVVNPDDGSTHADASGSLAEKKKGKNGRAKKKAKEELTGLCPMLNGTLKTEDAQKEGDSSFGAVPAPLTL</sequence>
<feature type="signal peptide" evidence="4">
    <location>
        <begin position="1"/>
        <end position="21"/>
    </location>
</feature>
<evidence type="ECO:0000256" key="3">
    <source>
        <dbReference type="SAM" id="MobiDB-lite"/>
    </source>
</evidence>
<keyword evidence="7" id="KW-1185">Reference proteome</keyword>
<feature type="compositionally biased region" description="Basic and acidic residues" evidence="3">
    <location>
        <begin position="176"/>
        <end position="189"/>
    </location>
</feature>
<dbReference type="InterPro" id="IPR022591">
    <property type="entry name" value="TAF1_HAT_dom"/>
</dbReference>
<dbReference type="InterPro" id="IPR040240">
    <property type="entry name" value="TAF1"/>
</dbReference>
<dbReference type="OrthoDB" id="5752at2759"/>
<dbReference type="GO" id="GO:0017025">
    <property type="term" value="F:TBP-class protein binding"/>
    <property type="evidence" value="ECO:0007669"/>
    <property type="project" value="InterPro"/>
</dbReference>
<dbReference type="EMBL" id="NAJL01000007">
    <property type="protein sequence ID" value="TKA31740.1"/>
    <property type="molecule type" value="Genomic_DNA"/>
</dbReference>
<evidence type="ECO:0000256" key="4">
    <source>
        <dbReference type="SAM" id="SignalP"/>
    </source>
</evidence>
<feature type="compositionally biased region" description="Pro residues" evidence="3">
    <location>
        <begin position="276"/>
        <end position="294"/>
    </location>
</feature>
<feature type="region of interest" description="Disordered" evidence="3">
    <location>
        <begin position="1118"/>
        <end position="1156"/>
    </location>
</feature>
<proteinExistence type="predicted"/>
<feature type="compositionally biased region" description="Basic and acidic residues" evidence="3">
    <location>
        <begin position="225"/>
        <end position="234"/>
    </location>
</feature>
<feature type="compositionally biased region" description="Polar residues" evidence="3">
    <location>
        <begin position="1146"/>
        <end position="1155"/>
    </location>
</feature>
<evidence type="ECO:0000256" key="1">
    <source>
        <dbReference type="ARBA" id="ARBA00004123"/>
    </source>
</evidence>
<keyword evidence="2" id="KW-0539">Nucleus</keyword>